<protein>
    <submittedName>
        <fullName evidence="2">Uncharacterized protein</fullName>
    </submittedName>
</protein>
<proteinExistence type="predicted"/>
<feature type="compositionally biased region" description="Polar residues" evidence="1">
    <location>
        <begin position="97"/>
        <end position="111"/>
    </location>
</feature>
<name>A0A699W6X7_TANCI</name>
<evidence type="ECO:0000313" key="2">
    <source>
        <dbReference type="EMBL" id="GFD42350.1"/>
    </source>
</evidence>
<gene>
    <name evidence="2" type="ORF">Tci_914319</name>
</gene>
<feature type="compositionally biased region" description="Polar residues" evidence="1">
    <location>
        <begin position="34"/>
        <end position="46"/>
    </location>
</feature>
<reference evidence="2" key="1">
    <citation type="journal article" date="2019" name="Sci. Rep.">
        <title>Draft genome of Tanacetum cinerariifolium, the natural source of mosquito coil.</title>
        <authorList>
            <person name="Yamashiro T."/>
            <person name="Shiraishi A."/>
            <person name="Satake H."/>
            <person name="Nakayama K."/>
        </authorList>
    </citation>
    <scope>NUCLEOTIDE SEQUENCE</scope>
</reference>
<organism evidence="2">
    <name type="scientific">Tanacetum cinerariifolium</name>
    <name type="common">Dalmatian daisy</name>
    <name type="synonym">Chrysanthemum cinerariifolium</name>
    <dbReference type="NCBI Taxonomy" id="118510"/>
    <lineage>
        <taxon>Eukaryota</taxon>
        <taxon>Viridiplantae</taxon>
        <taxon>Streptophyta</taxon>
        <taxon>Embryophyta</taxon>
        <taxon>Tracheophyta</taxon>
        <taxon>Spermatophyta</taxon>
        <taxon>Magnoliopsida</taxon>
        <taxon>eudicotyledons</taxon>
        <taxon>Gunneridae</taxon>
        <taxon>Pentapetalae</taxon>
        <taxon>asterids</taxon>
        <taxon>campanulids</taxon>
        <taxon>Asterales</taxon>
        <taxon>Asteraceae</taxon>
        <taxon>Asteroideae</taxon>
        <taxon>Anthemideae</taxon>
        <taxon>Anthemidinae</taxon>
        <taxon>Tanacetum</taxon>
    </lineage>
</organism>
<accession>A0A699W6X7</accession>
<comment type="caution">
    <text evidence="2">The sequence shown here is derived from an EMBL/GenBank/DDBJ whole genome shotgun (WGS) entry which is preliminary data.</text>
</comment>
<evidence type="ECO:0000256" key="1">
    <source>
        <dbReference type="SAM" id="MobiDB-lite"/>
    </source>
</evidence>
<feature type="region of interest" description="Disordered" evidence="1">
    <location>
        <begin position="34"/>
        <end position="118"/>
    </location>
</feature>
<dbReference type="AlphaFoldDB" id="A0A699W6X7"/>
<feature type="compositionally biased region" description="Low complexity" evidence="1">
    <location>
        <begin position="74"/>
        <end position="84"/>
    </location>
</feature>
<sequence>KAKVVRPLDRSIVSVCRYTKHSQELLEYAIGTCPQGSQQRAKQLTHTPLIRKKQVTTTKPSDRQDNNKHKHVVTQKTQKTNVTVPHSTGVTSYPKASGSQPKSNPKTNRQQAAYRRPA</sequence>
<feature type="non-terminal residue" evidence="2">
    <location>
        <position position="1"/>
    </location>
</feature>
<dbReference type="EMBL" id="BKCJ011572168">
    <property type="protein sequence ID" value="GFD42350.1"/>
    <property type="molecule type" value="Genomic_DNA"/>
</dbReference>